<dbReference type="EMBL" id="KX925554">
    <property type="protein sequence ID" value="APC46282.1"/>
    <property type="molecule type" value="Genomic_DNA"/>
</dbReference>
<keyword evidence="2" id="KW-1185">Reference proteome</keyword>
<evidence type="ECO:0000313" key="1">
    <source>
        <dbReference type="EMBL" id="APC46282.1"/>
    </source>
</evidence>
<protein>
    <submittedName>
        <fullName evidence="1">Uncharacterized protein</fullName>
    </submittedName>
</protein>
<organism evidence="1 2">
    <name type="scientific">Streptomyces phage BRock</name>
    <dbReference type="NCBI Taxonomy" id="1913591"/>
    <lineage>
        <taxon>Viruses</taxon>
        <taxon>Duplodnaviria</taxon>
        <taxon>Heunggongvirae</taxon>
        <taxon>Uroviricota</taxon>
        <taxon>Caudoviricetes</taxon>
        <taxon>Borockvirus</taxon>
        <taxon>Borockvirus brock</taxon>
    </lineage>
</organism>
<proteinExistence type="predicted"/>
<dbReference type="RefSeq" id="YP_009831745.1">
    <property type="nucleotide sequence ID" value="NC_048650.1"/>
</dbReference>
<name>A0A1J0GVR5_9CAUD</name>
<sequence>MFNVTTPAMNSPFTLVRPDHYVVTMGEGQKERVTFGRFLPLSKRAAGQYARQYGGRVIKRTTAQRGNLI</sequence>
<evidence type="ECO:0000313" key="2">
    <source>
        <dbReference type="Proteomes" id="UP000224898"/>
    </source>
</evidence>
<dbReference type="KEGG" id="vg:55601434"/>
<reference evidence="1 2" key="1">
    <citation type="submission" date="2016-09" db="EMBL/GenBank/DDBJ databases">
        <title>Complete Genome Sequence of Streptomyces 5a phage BRock.</title>
        <authorList>
            <person name="Crossman A."/>
            <person name="Baron S."/>
            <person name="Jamdagni P."/>
            <person name="Khatri P."/>
            <person name="Sharma D."/>
            <person name="Pandey M."/>
            <person name="Goyal S."/>
            <person name="Kumar S."/>
            <person name="Phogat A."/>
            <person name="Chawla G."/>
            <person name="Pasricha M."/>
            <person name="Gupta K."/>
            <person name="Bazzad D."/>
            <person name="Aggarwal V."/>
            <person name="Poughat A."/>
            <person name="Singh K."/>
            <person name="Rana P."/>
            <person name="Gautam R."/>
            <person name="Sharma V."/>
            <person name="Tyagi D."/>
            <person name="Shahi A."/>
            <person name="Jangra N."/>
            <person name="Malik M."/>
            <person name="Sidhu P.K."/>
            <person name="Malik S."/>
            <person name="Ghalyan Y."/>
            <person name="Sharma S.S."/>
            <person name="Malik A."/>
            <person name="Chuttani R."/>
            <person name="Bamal N."/>
            <person name="Bhadula D."/>
            <person name="Batra A."/>
            <person name="Temple L."/>
            <person name="Nehra K."/>
        </authorList>
    </citation>
    <scope>NUCLEOTIDE SEQUENCE [LARGE SCALE GENOMIC DNA]</scope>
</reference>
<dbReference type="Proteomes" id="UP000224898">
    <property type="component" value="Segment"/>
</dbReference>
<accession>A0A1J0GVR5</accession>
<dbReference type="GeneID" id="55601434"/>